<proteinExistence type="predicted"/>
<dbReference type="GO" id="GO:0005886">
    <property type="term" value="C:plasma membrane"/>
    <property type="evidence" value="ECO:0007669"/>
    <property type="project" value="UniProtKB-SubCell"/>
</dbReference>
<feature type="transmembrane region" description="Helical" evidence="6">
    <location>
        <begin position="79"/>
        <end position="99"/>
    </location>
</feature>
<keyword evidence="10" id="KW-1185">Reference proteome</keyword>
<sequence>MSIEREHGGGTREPETLEVPEVLDARLVPAAVCCWGATVAALIAGRWAGAGVAAGCLIAAMGVLAWAVRWARDGRGSGVAWVVLGALLIGGGFGVAGAWHAHRVQTHPLGAVRAGQRVVAVVELADDPKRVSGRGFGGPQVMVRAGLVEYRLGGRVVRSGGAVTVLAPAAGWRGRMPGQRVEFRARVGRPWRSDLTVAVLRAEAAPLAAGDPPWWQRAAGRVRGEFAGSAHRALSEDAAGLLPGLVIGDTSALTEHVQENFRETDLSHLTAVSGANVTILLGAVLVSMRALTVDPRIGAVAAGAALVMFVILARPSPSVLRAAVMGAVALLALCTGRRKQALPALCAAVIGLLAWSPGLAVDAGFALSVLATAGLIVLAPGWSDWLRAHGWWRIPADSLAVAAAAFVVTTPLVIAVTGHLSLVAIAVNMLVEPVIAPITILGAIGALLACLWSPIATAVMHCTAPPLWWLLTVSDRAAALGASISLPTGLRSGLVAAVLCGLVLLALHPRRVRPPSR</sequence>
<evidence type="ECO:0000256" key="5">
    <source>
        <dbReference type="ARBA" id="ARBA00023136"/>
    </source>
</evidence>
<comment type="subcellular location">
    <subcellularLocation>
        <location evidence="1">Cell membrane</location>
        <topology evidence="1">Multi-pass membrane protein</topology>
    </subcellularLocation>
</comment>
<feature type="transmembrane region" description="Helical" evidence="6">
    <location>
        <begin position="47"/>
        <end position="67"/>
    </location>
</feature>
<dbReference type="GeneID" id="93369654"/>
<feature type="transmembrane region" description="Helical" evidence="6">
    <location>
        <begin position="490"/>
        <end position="507"/>
    </location>
</feature>
<evidence type="ECO:0000313" key="8">
    <source>
        <dbReference type="EMBL" id="APB00783.1"/>
    </source>
</evidence>
<dbReference type="Proteomes" id="UP000180166">
    <property type="component" value="Chromosome"/>
</dbReference>
<evidence type="ECO:0000256" key="3">
    <source>
        <dbReference type="ARBA" id="ARBA00022692"/>
    </source>
</evidence>
<dbReference type="Proteomes" id="UP000037179">
    <property type="component" value="Unassembled WGS sequence"/>
</dbReference>
<dbReference type="EMBL" id="CP017839">
    <property type="protein sequence ID" value="APB00783.1"/>
    <property type="molecule type" value="Genomic_DNA"/>
</dbReference>
<dbReference type="PANTHER" id="PTHR30619">
    <property type="entry name" value="DNA INTERNALIZATION/COMPETENCE PROTEIN COMEC/REC2"/>
    <property type="match status" value="1"/>
</dbReference>
<name>A0A0B8N694_9NOCA</name>
<evidence type="ECO:0000313" key="11">
    <source>
        <dbReference type="Proteomes" id="UP000180166"/>
    </source>
</evidence>
<dbReference type="PANTHER" id="PTHR30619:SF1">
    <property type="entry name" value="RECOMBINATION PROTEIN 2"/>
    <property type="match status" value="1"/>
</dbReference>
<gene>
    <name evidence="8" type="ORF">NS506_06752</name>
    <name evidence="9" type="ORF">NSK11_contig00018-0036</name>
</gene>
<evidence type="ECO:0000256" key="4">
    <source>
        <dbReference type="ARBA" id="ARBA00022989"/>
    </source>
</evidence>
<dbReference type="InterPro" id="IPR004477">
    <property type="entry name" value="ComEC_N"/>
</dbReference>
<reference evidence="9 10" key="2">
    <citation type="journal article" date="2016" name="Genome Announc.">
        <title>Draft Genome Sequence of Erythromycin- and Oxytetracycline-Sensitive Nocardia seriolae Strain U-1 (NBRC 110359).</title>
        <authorList>
            <person name="Imajoh M."/>
            <person name="Sukeda M."/>
            <person name="Shimizu M."/>
            <person name="Yamane J."/>
            <person name="Ohnishi K."/>
            <person name="Oshima S."/>
        </authorList>
    </citation>
    <scope>NUCLEOTIDE SEQUENCE [LARGE SCALE GENOMIC DNA]</scope>
    <source>
        <strain evidence="9 10">U-1</strain>
    </source>
</reference>
<accession>A0A0B8N694</accession>
<keyword evidence="4 6" id="KW-1133">Transmembrane helix</keyword>
<keyword evidence="5 6" id="KW-0472">Membrane</keyword>
<evidence type="ECO:0000259" key="7">
    <source>
        <dbReference type="Pfam" id="PF03772"/>
    </source>
</evidence>
<dbReference type="KEGG" id="nsr:NS506_06752"/>
<dbReference type="RefSeq" id="WP_045436607.1">
    <property type="nucleotide sequence ID" value="NZ_AP017900.1"/>
</dbReference>
<evidence type="ECO:0000256" key="1">
    <source>
        <dbReference type="ARBA" id="ARBA00004651"/>
    </source>
</evidence>
<feature type="domain" description="ComEC/Rec2-related protein" evidence="7">
    <location>
        <begin position="245"/>
        <end position="509"/>
    </location>
</feature>
<dbReference type="EMBL" id="BBYQ01000018">
    <property type="protein sequence ID" value="GAP27444.1"/>
    <property type="molecule type" value="Genomic_DNA"/>
</dbReference>
<keyword evidence="2" id="KW-1003">Cell membrane</keyword>
<evidence type="ECO:0000313" key="9">
    <source>
        <dbReference type="EMBL" id="GAP27444.1"/>
    </source>
</evidence>
<feature type="transmembrane region" description="Helical" evidence="6">
    <location>
        <begin position="293"/>
        <end position="312"/>
    </location>
</feature>
<dbReference type="NCBIfam" id="TIGR00360">
    <property type="entry name" value="ComEC_N-term"/>
    <property type="match status" value="1"/>
</dbReference>
<evidence type="ECO:0000313" key="10">
    <source>
        <dbReference type="Proteomes" id="UP000037179"/>
    </source>
</evidence>
<keyword evidence="3 6" id="KW-0812">Transmembrane</keyword>
<dbReference type="InterPro" id="IPR052159">
    <property type="entry name" value="Competence_DNA_uptake"/>
</dbReference>
<reference evidence="8 11" key="3">
    <citation type="submission" date="2016-10" db="EMBL/GenBank/DDBJ databases">
        <title>Genome sequence of Nocardia seriolae strain EM150506, isolated from Anguila japonica.</title>
        <authorList>
            <person name="Han H.-J."/>
        </authorList>
    </citation>
    <scope>NUCLEOTIDE SEQUENCE [LARGE SCALE GENOMIC DNA]</scope>
    <source>
        <strain evidence="8 11">EM150506</strain>
    </source>
</reference>
<organism evidence="9 10">
    <name type="scientific">Nocardia seriolae</name>
    <dbReference type="NCBI Taxonomy" id="37332"/>
    <lineage>
        <taxon>Bacteria</taxon>
        <taxon>Bacillati</taxon>
        <taxon>Actinomycetota</taxon>
        <taxon>Actinomycetes</taxon>
        <taxon>Mycobacteriales</taxon>
        <taxon>Nocardiaceae</taxon>
        <taxon>Nocardia</taxon>
    </lineage>
</organism>
<evidence type="ECO:0000256" key="2">
    <source>
        <dbReference type="ARBA" id="ARBA00022475"/>
    </source>
</evidence>
<feature type="transmembrane region" description="Helical" evidence="6">
    <location>
        <begin position="266"/>
        <end position="286"/>
    </location>
</feature>
<evidence type="ECO:0000256" key="6">
    <source>
        <dbReference type="SAM" id="Phobius"/>
    </source>
</evidence>
<dbReference type="Pfam" id="PF03772">
    <property type="entry name" value="Competence"/>
    <property type="match status" value="1"/>
</dbReference>
<dbReference type="OrthoDB" id="7177610at2"/>
<feature type="transmembrane region" description="Helical" evidence="6">
    <location>
        <begin position="365"/>
        <end position="386"/>
    </location>
</feature>
<protein>
    <submittedName>
        <fullName evidence="8">ComE operon protein</fullName>
    </submittedName>
</protein>
<feature type="transmembrane region" description="Helical" evidence="6">
    <location>
        <begin position="341"/>
        <end position="359"/>
    </location>
</feature>
<dbReference type="AlphaFoldDB" id="A0A0B8N694"/>
<feature type="transmembrane region" description="Helical" evidence="6">
    <location>
        <begin position="398"/>
        <end position="422"/>
    </location>
</feature>
<reference evidence="10" key="1">
    <citation type="submission" date="2015-07" db="EMBL/GenBank/DDBJ databases">
        <title>Nocardia seriolae U-1 whole genome shotgun sequence.</title>
        <authorList>
            <person name="Imajoh M."/>
            <person name="Fukumoto Y."/>
            <person name="Sukeda M."/>
            <person name="Yamane J."/>
            <person name="Yamasaki K."/>
            <person name="Shimizu M."/>
            <person name="Ohnishi K."/>
            <person name="Oshima S."/>
        </authorList>
    </citation>
    <scope>NUCLEOTIDE SEQUENCE [LARGE SCALE GENOMIC DNA]</scope>
    <source>
        <strain evidence="10">U-1</strain>
    </source>
</reference>